<evidence type="ECO:0000256" key="7">
    <source>
        <dbReference type="ARBA" id="ARBA00023136"/>
    </source>
</evidence>
<evidence type="ECO:0000256" key="2">
    <source>
        <dbReference type="ARBA" id="ARBA00022448"/>
    </source>
</evidence>
<dbReference type="STRING" id="1184151.AW736_15350"/>
<keyword evidence="8 15" id="KW-0675">Receptor</keyword>
<keyword evidence="4 10" id="KW-0812">Transmembrane</keyword>
<dbReference type="InterPro" id="IPR000531">
    <property type="entry name" value="Beta-barrel_TonB"/>
</dbReference>
<reference evidence="15 16" key="1">
    <citation type="submission" date="2016-01" db="EMBL/GenBank/DDBJ databases">
        <title>High potential of lignocellulose degradation of a new Verrucomicrobia species.</title>
        <authorList>
            <person name="Wang Y."/>
            <person name="Shi Y."/>
            <person name="Qiu Z."/>
            <person name="Liu S."/>
            <person name="Yang H."/>
        </authorList>
    </citation>
    <scope>NUCLEOTIDE SEQUENCE [LARGE SCALE GENOMIC DNA]</scope>
    <source>
        <strain evidence="15 16">TSB47</strain>
    </source>
</reference>
<keyword evidence="7 10" id="KW-0472">Membrane</keyword>
<evidence type="ECO:0000256" key="6">
    <source>
        <dbReference type="ARBA" id="ARBA00023077"/>
    </source>
</evidence>
<comment type="similarity">
    <text evidence="10 11">Belongs to the TonB-dependent receptor family.</text>
</comment>
<organism evidence="15 16">
    <name type="scientific">Termitidicoccus mucosus</name>
    <dbReference type="NCBI Taxonomy" id="1184151"/>
    <lineage>
        <taxon>Bacteria</taxon>
        <taxon>Pseudomonadati</taxon>
        <taxon>Verrucomicrobiota</taxon>
        <taxon>Opitutia</taxon>
        <taxon>Opitutales</taxon>
        <taxon>Opitutaceae</taxon>
        <taxon>Termitidicoccus</taxon>
    </lineage>
</organism>
<dbReference type="PANTHER" id="PTHR30069:SF29">
    <property type="entry name" value="HEMOGLOBIN AND HEMOGLOBIN-HAPTOGLOBIN-BINDING PROTEIN 1-RELATED"/>
    <property type="match status" value="1"/>
</dbReference>
<evidence type="ECO:0000256" key="9">
    <source>
        <dbReference type="ARBA" id="ARBA00023237"/>
    </source>
</evidence>
<name>A0A178IGN2_9BACT</name>
<feature type="domain" description="TonB-dependent receptor plug" evidence="14">
    <location>
        <begin position="55"/>
        <end position="166"/>
    </location>
</feature>
<dbReference type="Proteomes" id="UP000078486">
    <property type="component" value="Unassembled WGS sequence"/>
</dbReference>
<evidence type="ECO:0000256" key="3">
    <source>
        <dbReference type="ARBA" id="ARBA00022452"/>
    </source>
</evidence>
<dbReference type="SUPFAM" id="SSF56935">
    <property type="entry name" value="Porins"/>
    <property type="match status" value="1"/>
</dbReference>
<keyword evidence="16" id="KW-1185">Reference proteome</keyword>
<evidence type="ECO:0000256" key="11">
    <source>
        <dbReference type="RuleBase" id="RU003357"/>
    </source>
</evidence>
<comment type="caution">
    <text evidence="15">The sequence shown here is derived from an EMBL/GenBank/DDBJ whole genome shotgun (WGS) entry which is preliminary data.</text>
</comment>
<evidence type="ECO:0000313" key="15">
    <source>
        <dbReference type="EMBL" id="OAM88888.1"/>
    </source>
</evidence>
<proteinExistence type="inferred from homology"/>
<keyword evidence="5 12" id="KW-0732">Signal</keyword>
<feature type="signal peptide" evidence="12">
    <location>
        <begin position="1"/>
        <end position="31"/>
    </location>
</feature>
<dbReference type="InterPro" id="IPR037066">
    <property type="entry name" value="Plug_dom_sf"/>
</dbReference>
<dbReference type="CDD" id="cd01347">
    <property type="entry name" value="ligand_gated_channel"/>
    <property type="match status" value="1"/>
</dbReference>
<dbReference type="GO" id="GO:0015344">
    <property type="term" value="F:siderophore uptake transmembrane transporter activity"/>
    <property type="evidence" value="ECO:0007669"/>
    <property type="project" value="TreeGrafter"/>
</dbReference>
<dbReference type="PANTHER" id="PTHR30069">
    <property type="entry name" value="TONB-DEPENDENT OUTER MEMBRANE RECEPTOR"/>
    <property type="match status" value="1"/>
</dbReference>
<keyword evidence="3 10" id="KW-1134">Transmembrane beta strand</keyword>
<evidence type="ECO:0000256" key="8">
    <source>
        <dbReference type="ARBA" id="ARBA00023170"/>
    </source>
</evidence>
<keyword evidence="6 11" id="KW-0798">TonB box</keyword>
<dbReference type="Gene3D" id="2.40.170.20">
    <property type="entry name" value="TonB-dependent receptor, beta-barrel domain"/>
    <property type="match status" value="1"/>
</dbReference>
<feature type="chain" id="PRO_5008088778" evidence="12">
    <location>
        <begin position="32"/>
        <end position="718"/>
    </location>
</feature>
<dbReference type="PROSITE" id="PS52016">
    <property type="entry name" value="TONB_DEPENDENT_REC_3"/>
    <property type="match status" value="1"/>
</dbReference>
<dbReference type="InterPro" id="IPR012910">
    <property type="entry name" value="Plug_dom"/>
</dbReference>
<evidence type="ECO:0000256" key="12">
    <source>
        <dbReference type="SAM" id="SignalP"/>
    </source>
</evidence>
<evidence type="ECO:0000256" key="10">
    <source>
        <dbReference type="PROSITE-ProRule" id="PRU01360"/>
    </source>
</evidence>
<evidence type="ECO:0000256" key="5">
    <source>
        <dbReference type="ARBA" id="ARBA00022729"/>
    </source>
</evidence>
<dbReference type="EMBL" id="LRRQ01000118">
    <property type="protein sequence ID" value="OAM88888.1"/>
    <property type="molecule type" value="Genomic_DNA"/>
</dbReference>
<dbReference type="GO" id="GO:0009279">
    <property type="term" value="C:cell outer membrane"/>
    <property type="evidence" value="ECO:0007669"/>
    <property type="project" value="UniProtKB-SubCell"/>
</dbReference>
<sequence>MMSLCTFREGAFLLVLSCTGLAAFASSAASASDAAPLSLSPLVVTAYRAPQSAAALPLSVDVLSADDLLASPSFAIDDTLRSVPAFSLFRRSGSLTANPTAQGVSLRGLGPSGASRSLVLLDGVPLNDPFGGWIAWTKIPRLSLSSVEIVRGGGSGAWGNAALGGTVQLLTSPLPAAASAAEAPDSSASRAMIEVTGGDFSTLGGEVLFTRAAIAAADSGGASFLARTSLSLSAAAFTTGGVYLVRNPGTIDRAADLEYWRAQASVRAALAGPVDLIVTARAYAEDRGNGTPLQRNASRETFVAATLTNRPAPVTASRRPDFNLSLYFQKQSFKSFFSSVNADRTAETPASDQYDVPATAMGAAFTATWGRPEDTARFTAGADFRRVGGETREDYLYSAAIDPFPRRRFAGGGQAFAGGFARYEHRFSPRWRGSLGARVDYWTNRDGHRREWDTTTAAPGFLRDDRYPAADGIEFSPEAGFVWQAAPWLRARGSIYRAFRVPTLNEYHRPFRVGPVTTEANPELSPETLAGGELGLELEHSRAGASLTLFLNRLDDAVANVTVAPDTRQRRNLDHVRLQGLEASVHARPHPSVYFKLGYIFSDARAAAPGTGIDAKRLAQAPRHTLSVSARWHAPGAVEINARARWTSEQYEDDENTLRLAAAAVFDLGLSRRLGRDWEIFAAVENLFDAEVQTGRTAAGVISIGPPRQTRAGVRWNW</sequence>
<evidence type="ECO:0000259" key="13">
    <source>
        <dbReference type="Pfam" id="PF00593"/>
    </source>
</evidence>
<protein>
    <submittedName>
        <fullName evidence="15">TonB-dependent receptor</fullName>
    </submittedName>
</protein>
<feature type="domain" description="TonB-dependent receptor-like beta-barrel" evidence="13">
    <location>
        <begin position="285"/>
        <end position="687"/>
    </location>
</feature>
<keyword evidence="2 10" id="KW-0813">Transport</keyword>
<dbReference type="AlphaFoldDB" id="A0A178IGN2"/>
<accession>A0A178IGN2</accession>
<dbReference type="Pfam" id="PF07715">
    <property type="entry name" value="Plug"/>
    <property type="match status" value="1"/>
</dbReference>
<dbReference type="Gene3D" id="2.170.130.10">
    <property type="entry name" value="TonB-dependent receptor, plug domain"/>
    <property type="match status" value="1"/>
</dbReference>
<dbReference type="InterPro" id="IPR036942">
    <property type="entry name" value="Beta-barrel_TonB_sf"/>
</dbReference>
<dbReference type="InterPro" id="IPR039426">
    <property type="entry name" value="TonB-dep_rcpt-like"/>
</dbReference>
<keyword evidence="9 10" id="KW-0998">Cell outer membrane</keyword>
<evidence type="ECO:0000256" key="1">
    <source>
        <dbReference type="ARBA" id="ARBA00004571"/>
    </source>
</evidence>
<evidence type="ECO:0000313" key="16">
    <source>
        <dbReference type="Proteomes" id="UP000078486"/>
    </source>
</evidence>
<evidence type="ECO:0000256" key="4">
    <source>
        <dbReference type="ARBA" id="ARBA00022692"/>
    </source>
</evidence>
<dbReference type="Pfam" id="PF00593">
    <property type="entry name" value="TonB_dep_Rec_b-barrel"/>
    <property type="match status" value="1"/>
</dbReference>
<evidence type="ECO:0000259" key="14">
    <source>
        <dbReference type="Pfam" id="PF07715"/>
    </source>
</evidence>
<comment type="subcellular location">
    <subcellularLocation>
        <location evidence="1 10">Cell outer membrane</location>
        <topology evidence="1 10">Multi-pass membrane protein</topology>
    </subcellularLocation>
</comment>
<dbReference type="GO" id="GO:0044718">
    <property type="term" value="P:siderophore transmembrane transport"/>
    <property type="evidence" value="ECO:0007669"/>
    <property type="project" value="TreeGrafter"/>
</dbReference>
<gene>
    <name evidence="15" type="ORF">AW736_15350</name>
</gene>